<dbReference type="SUPFAM" id="SSF141457">
    <property type="entry name" value="BH3618-like"/>
    <property type="match status" value="1"/>
</dbReference>
<dbReference type="Pfam" id="PF02623">
    <property type="entry name" value="FliW"/>
    <property type="match status" value="1"/>
</dbReference>
<comment type="caution">
    <text evidence="5">The sequence shown here is derived from an EMBL/GenBank/DDBJ whole genome shotgun (WGS) entry which is preliminary data.</text>
</comment>
<dbReference type="GO" id="GO:0006417">
    <property type="term" value="P:regulation of translation"/>
    <property type="evidence" value="ECO:0007669"/>
    <property type="project" value="UniProtKB-KW"/>
</dbReference>
<evidence type="ECO:0000256" key="2">
    <source>
        <dbReference type="ARBA" id="ARBA00022795"/>
    </source>
</evidence>
<keyword evidence="5" id="KW-0969">Cilium</keyword>
<dbReference type="Gene3D" id="2.30.290.10">
    <property type="entry name" value="BH3618-like"/>
    <property type="match status" value="1"/>
</dbReference>
<dbReference type="Proteomes" id="UP000664417">
    <property type="component" value="Unassembled WGS sequence"/>
</dbReference>
<evidence type="ECO:0000313" key="6">
    <source>
        <dbReference type="Proteomes" id="UP000664417"/>
    </source>
</evidence>
<comment type="subunit">
    <text evidence="4">Interacts with translational regulator CsrA and flagellin(s).</text>
</comment>
<organism evidence="5 6">
    <name type="scientific">Acanthopleuribacter pedis</name>
    <dbReference type="NCBI Taxonomy" id="442870"/>
    <lineage>
        <taxon>Bacteria</taxon>
        <taxon>Pseudomonadati</taxon>
        <taxon>Acidobacteriota</taxon>
        <taxon>Holophagae</taxon>
        <taxon>Acanthopleuribacterales</taxon>
        <taxon>Acanthopleuribacteraceae</taxon>
        <taxon>Acanthopleuribacter</taxon>
    </lineage>
</organism>
<accession>A0A8J7QA48</accession>
<name>A0A8J7QA48_9BACT</name>
<sequence length="142" mass="16053">MLKIPSITFGDIEIAENTIYTFDKGIPGLLGIHRYTIIESEETDPIRWLQACDKPYISLMMLEPAMIDPDYSIQLTDEQMKQLDNGPVEAVFMYVLVVVPDNARDMTANMLAPIVLNHQTRKGVQVVVEGSPDLLRVKVFKD</sequence>
<comment type="function">
    <text evidence="4">Acts as an anti-CsrA protein, binds CsrA and prevents it from repressing translation of its target genes, one of which is flagellin. Binds to flagellin and participates in the assembly of the flagellum.</text>
</comment>
<keyword evidence="4" id="KW-0143">Chaperone</keyword>
<proteinExistence type="inferred from homology"/>
<gene>
    <name evidence="4 5" type="primary">fliW</name>
    <name evidence="5" type="ORF">J3U88_17345</name>
</gene>
<protein>
    <recommendedName>
        <fullName evidence="4">Flagellar assembly factor FliW</fullName>
    </recommendedName>
</protein>
<dbReference type="InterPro" id="IPR003775">
    <property type="entry name" value="Flagellar_assembly_factor_FliW"/>
</dbReference>
<dbReference type="GO" id="GO:0044780">
    <property type="term" value="P:bacterial-type flagellum assembly"/>
    <property type="evidence" value="ECO:0007669"/>
    <property type="project" value="UniProtKB-UniRule"/>
</dbReference>
<keyword evidence="5" id="KW-0966">Cell projection</keyword>
<dbReference type="AlphaFoldDB" id="A0A8J7QA48"/>
<keyword evidence="3 4" id="KW-0810">Translation regulation</keyword>
<comment type="similarity">
    <text evidence="4">Belongs to the FliW family.</text>
</comment>
<comment type="subcellular location">
    <subcellularLocation>
        <location evidence="4">Cytoplasm</location>
    </subcellularLocation>
</comment>
<dbReference type="RefSeq" id="WP_207860198.1">
    <property type="nucleotide sequence ID" value="NZ_JAFREP010000016.1"/>
</dbReference>
<dbReference type="GO" id="GO:0005737">
    <property type="term" value="C:cytoplasm"/>
    <property type="evidence" value="ECO:0007669"/>
    <property type="project" value="UniProtKB-SubCell"/>
</dbReference>
<evidence type="ECO:0000256" key="3">
    <source>
        <dbReference type="ARBA" id="ARBA00022845"/>
    </source>
</evidence>
<evidence type="ECO:0000256" key="4">
    <source>
        <dbReference type="HAMAP-Rule" id="MF_01185"/>
    </source>
</evidence>
<reference evidence="5" key="1">
    <citation type="submission" date="2021-03" db="EMBL/GenBank/DDBJ databases">
        <authorList>
            <person name="Wang G."/>
        </authorList>
    </citation>
    <scope>NUCLEOTIDE SEQUENCE</scope>
    <source>
        <strain evidence="5">KCTC 12899</strain>
    </source>
</reference>
<dbReference type="EMBL" id="JAFREP010000016">
    <property type="protein sequence ID" value="MBO1320244.1"/>
    <property type="molecule type" value="Genomic_DNA"/>
</dbReference>
<keyword evidence="6" id="KW-1185">Reference proteome</keyword>
<keyword evidence="1 4" id="KW-0963">Cytoplasm</keyword>
<dbReference type="PANTHER" id="PTHR39190">
    <property type="entry name" value="FLAGELLAR ASSEMBLY FACTOR FLIW"/>
    <property type="match status" value="1"/>
</dbReference>
<dbReference type="HAMAP" id="MF_01185">
    <property type="entry name" value="FliW"/>
    <property type="match status" value="1"/>
</dbReference>
<evidence type="ECO:0000313" key="5">
    <source>
        <dbReference type="EMBL" id="MBO1320244.1"/>
    </source>
</evidence>
<dbReference type="InterPro" id="IPR024046">
    <property type="entry name" value="Flagellar_assmbl_FliW_dom_sf"/>
</dbReference>
<dbReference type="PANTHER" id="PTHR39190:SF1">
    <property type="entry name" value="FLAGELLAR ASSEMBLY FACTOR FLIW"/>
    <property type="match status" value="1"/>
</dbReference>
<keyword evidence="2 4" id="KW-1005">Bacterial flagellum biogenesis</keyword>
<evidence type="ECO:0000256" key="1">
    <source>
        <dbReference type="ARBA" id="ARBA00022490"/>
    </source>
</evidence>
<keyword evidence="5" id="KW-0282">Flagellum</keyword>